<sequence length="13" mass="1345">EGLDRSTISLAPS</sequence>
<protein>
    <submittedName>
        <fullName evidence="1">Uncharacterized protein</fullName>
    </submittedName>
</protein>
<evidence type="ECO:0000313" key="1">
    <source>
        <dbReference type="EMBL" id="MCI80123.1"/>
    </source>
</evidence>
<organism evidence="1 2">
    <name type="scientific">Trifolium medium</name>
    <dbReference type="NCBI Taxonomy" id="97028"/>
    <lineage>
        <taxon>Eukaryota</taxon>
        <taxon>Viridiplantae</taxon>
        <taxon>Streptophyta</taxon>
        <taxon>Embryophyta</taxon>
        <taxon>Tracheophyta</taxon>
        <taxon>Spermatophyta</taxon>
        <taxon>Magnoliopsida</taxon>
        <taxon>eudicotyledons</taxon>
        <taxon>Gunneridae</taxon>
        <taxon>Pentapetalae</taxon>
        <taxon>rosids</taxon>
        <taxon>fabids</taxon>
        <taxon>Fabales</taxon>
        <taxon>Fabaceae</taxon>
        <taxon>Papilionoideae</taxon>
        <taxon>50 kb inversion clade</taxon>
        <taxon>NPAAA clade</taxon>
        <taxon>Hologalegina</taxon>
        <taxon>IRL clade</taxon>
        <taxon>Trifolieae</taxon>
        <taxon>Trifolium</taxon>
    </lineage>
</organism>
<dbReference type="EMBL" id="LXQA010988312">
    <property type="protein sequence ID" value="MCI80123.1"/>
    <property type="molecule type" value="Genomic_DNA"/>
</dbReference>
<reference evidence="1 2" key="1">
    <citation type="journal article" date="2018" name="Front. Plant Sci.">
        <title>Red Clover (Trifolium pratense) and Zigzag Clover (T. medium) - A Picture of Genomic Similarities and Differences.</title>
        <authorList>
            <person name="Dluhosova J."/>
            <person name="Istvanek J."/>
            <person name="Nedelnik J."/>
            <person name="Repkova J."/>
        </authorList>
    </citation>
    <scope>NUCLEOTIDE SEQUENCE [LARGE SCALE GENOMIC DNA]</scope>
    <source>
        <strain evidence="2">cv. 10/8</strain>
        <tissue evidence="1">Leaf</tissue>
    </source>
</reference>
<comment type="caution">
    <text evidence="1">The sequence shown here is derived from an EMBL/GenBank/DDBJ whole genome shotgun (WGS) entry which is preliminary data.</text>
</comment>
<keyword evidence="2" id="KW-1185">Reference proteome</keyword>
<accession>A0A392UY54</accession>
<dbReference type="Proteomes" id="UP000265520">
    <property type="component" value="Unassembled WGS sequence"/>
</dbReference>
<proteinExistence type="predicted"/>
<name>A0A392UY54_9FABA</name>
<feature type="non-terminal residue" evidence="1">
    <location>
        <position position="1"/>
    </location>
</feature>
<evidence type="ECO:0000313" key="2">
    <source>
        <dbReference type="Proteomes" id="UP000265520"/>
    </source>
</evidence>